<keyword evidence="2" id="KW-1185">Reference proteome</keyword>
<proteinExistence type="predicted"/>
<name>A0AAV4QVP3_CAEEX</name>
<dbReference type="AlphaFoldDB" id="A0AAV4QVP3"/>
<sequence>MFSDIVTFRKDIAFNILSPRSEARKPAAGRELRTTSDRRLRHGADNYFSLDVLRFAPLRMPGSHQGRSPSIFLFPKTT</sequence>
<gene>
    <name evidence="1" type="ORF">CEXT_317611</name>
</gene>
<organism evidence="1 2">
    <name type="scientific">Caerostris extrusa</name>
    <name type="common">Bark spider</name>
    <name type="synonym">Caerostris bankana</name>
    <dbReference type="NCBI Taxonomy" id="172846"/>
    <lineage>
        <taxon>Eukaryota</taxon>
        <taxon>Metazoa</taxon>
        <taxon>Ecdysozoa</taxon>
        <taxon>Arthropoda</taxon>
        <taxon>Chelicerata</taxon>
        <taxon>Arachnida</taxon>
        <taxon>Araneae</taxon>
        <taxon>Araneomorphae</taxon>
        <taxon>Entelegynae</taxon>
        <taxon>Araneoidea</taxon>
        <taxon>Araneidae</taxon>
        <taxon>Caerostris</taxon>
    </lineage>
</organism>
<reference evidence="1 2" key="1">
    <citation type="submission" date="2021-06" db="EMBL/GenBank/DDBJ databases">
        <title>Caerostris extrusa draft genome.</title>
        <authorList>
            <person name="Kono N."/>
            <person name="Arakawa K."/>
        </authorList>
    </citation>
    <scope>NUCLEOTIDE SEQUENCE [LARGE SCALE GENOMIC DNA]</scope>
</reference>
<evidence type="ECO:0000313" key="1">
    <source>
        <dbReference type="EMBL" id="GIY13312.1"/>
    </source>
</evidence>
<comment type="caution">
    <text evidence="1">The sequence shown here is derived from an EMBL/GenBank/DDBJ whole genome shotgun (WGS) entry which is preliminary data.</text>
</comment>
<dbReference type="Proteomes" id="UP001054945">
    <property type="component" value="Unassembled WGS sequence"/>
</dbReference>
<evidence type="ECO:0008006" key="3">
    <source>
        <dbReference type="Google" id="ProtNLM"/>
    </source>
</evidence>
<protein>
    <recommendedName>
        <fullName evidence="3">Ycf15</fullName>
    </recommendedName>
</protein>
<dbReference type="EMBL" id="BPLR01006915">
    <property type="protein sequence ID" value="GIY13312.1"/>
    <property type="molecule type" value="Genomic_DNA"/>
</dbReference>
<evidence type="ECO:0000313" key="2">
    <source>
        <dbReference type="Proteomes" id="UP001054945"/>
    </source>
</evidence>
<accession>A0AAV4QVP3</accession>